<dbReference type="SUPFAM" id="SSF53187">
    <property type="entry name" value="Zn-dependent exopeptidases"/>
    <property type="match status" value="1"/>
</dbReference>
<dbReference type="InterPro" id="IPR010182">
    <property type="entry name" value="ArgE/DapE"/>
</dbReference>
<evidence type="ECO:0000256" key="5">
    <source>
        <dbReference type="ARBA" id="ARBA00011921"/>
    </source>
</evidence>
<dbReference type="CDD" id="cd08659">
    <property type="entry name" value="M20_ArgE_DapE-like"/>
    <property type="match status" value="1"/>
</dbReference>
<accession>A0A0R2GUU6</accession>
<evidence type="ECO:0000259" key="15">
    <source>
        <dbReference type="Pfam" id="PF07687"/>
    </source>
</evidence>
<evidence type="ECO:0000313" key="17">
    <source>
        <dbReference type="Proteomes" id="UP000051639"/>
    </source>
</evidence>
<feature type="domain" description="Peptidase M20 dimerisation" evidence="15">
    <location>
        <begin position="184"/>
        <end position="286"/>
    </location>
</feature>
<evidence type="ECO:0000313" key="16">
    <source>
        <dbReference type="EMBL" id="KRN43851.1"/>
    </source>
</evidence>
<dbReference type="GO" id="GO:0009014">
    <property type="term" value="F:succinyl-diaminopimelate desuccinylase activity"/>
    <property type="evidence" value="ECO:0007669"/>
    <property type="project" value="UniProtKB-EC"/>
</dbReference>
<dbReference type="UniPathway" id="UPA00034">
    <property type="reaction ID" value="UER00021"/>
</dbReference>
<dbReference type="Proteomes" id="UP000051639">
    <property type="component" value="Unassembled WGS sequence"/>
</dbReference>
<dbReference type="EC" id="3.5.1.18" evidence="5"/>
<comment type="caution">
    <text evidence="16">The sequence shown here is derived from an EMBL/GenBank/DDBJ whole genome shotgun (WGS) entry which is preliminary data.</text>
</comment>
<dbReference type="InterPro" id="IPR001261">
    <property type="entry name" value="ArgE/DapE_CS"/>
</dbReference>
<keyword evidence="17" id="KW-1185">Reference proteome</keyword>
<protein>
    <recommendedName>
        <fullName evidence="6">Probable succinyl-diaminopimelate desuccinylase</fullName>
        <ecNumber evidence="5">3.5.1.18</ecNumber>
    </recommendedName>
</protein>
<dbReference type="NCBIfam" id="TIGR01910">
    <property type="entry name" value="DapE-ArgE"/>
    <property type="match status" value="1"/>
</dbReference>
<keyword evidence="11" id="KW-0220">Diaminopimelate biosynthesis</keyword>
<sequence>MTHAKYGGNDMKQVQQLEILKHLIAIPSVNGREAAVADYLTKLFTPYQDQIQIERVTYAPGRDNLVITAGQGAKTLGLAGHMDVVAPGDLAQWTTDPFKATVKAGRLYGRGACDMKSGLAAIVVALLEMLEHRTLPGRIRLLATVGEETGEYGAAQLTKAGYADDLAGLVIAEPSADLREVGYTAKGVIDYILTAKGQSAHASQPQLGINALDHVLEFATQAKARLAKLDQVDPVLGPLTHVISVINGGEQINSVPAQATLQGNIRTIPAHPNQQVYDILAGLVAELNQRPGYDLRLTYSFPEEPMPGVADAPLLKLIDQVHQDVFGTSVTPVGQAGASDGSEFLHAKGDFTIALIGPGGDTSHASNEFVDLAVYYQAIEFYQRLAAAFFAPDN</sequence>
<evidence type="ECO:0000256" key="6">
    <source>
        <dbReference type="ARBA" id="ARBA00016853"/>
    </source>
</evidence>
<comment type="cofactor">
    <cofactor evidence="1">
        <name>Co(2+)</name>
        <dbReference type="ChEBI" id="CHEBI:48828"/>
    </cofactor>
</comment>
<keyword evidence="10" id="KW-0862">Zinc</keyword>
<dbReference type="InterPro" id="IPR011650">
    <property type="entry name" value="Peptidase_M20_dimer"/>
</dbReference>
<dbReference type="EMBL" id="JQBA01000031">
    <property type="protein sequence ID" value="KRN43851.1"/>
    <property type="molecule type" value="Genomic_DNA"/>
</dbReference>
<comment type="pathway">
    <text evidence="3">Amino-acid biosynthesis; L-lysine biosynthesis via DAP pathway; LL-2,6-diaminopimelate from (S)-tetrahydrodipicolinate (succinylase route): step 3/3.</text>
</comment>
<reference evidence="16 17" key="1">
    <citation type="journal article" date="2015" name="Genome Announc.">
        <title>Expanding the biotechnology potential of lactobacilli through comparative genomics of 213 strains and associated genera.</title>
        <authorList>
            <person name="Sun Z."/>
            <person name="Harris H.M."/>
            <person name="McCann A."/>
            <person name="Guo C."/>
            <person name="Argimon S."/>
            <person name="Zhang W."/>
            <person name="Yang X."/>
            <person name="Jeffery I.B."/>
            <person name="Cooney J.C."/>
            <person name="Kagawa T.F."/>
            <person name="Liu W."/>
            <person name="Song Y."/>
            <person name="Salvetti E."/>
            <person name="Wrobel A."/>
            <person name="Rasinkangas P."/>
            <person name="Parkhill J."/>
            <person name="Rea M.C."/>
            <person name="O'Sullivan O."/>
            <person name="Ritari J."/>
            <person name="Douillard F.P."/>
            <person name="Paul Ross R."/>
            <person name="Yang R."/>
            <person name="Briner A.E."/>
            <person name="Felis G.E."/>
            <person name="de Vos W.M."/>
            <person name="Barrangou R."/>
            <person name="Klaenhammer T.R."/>
            <person name="Caufield P.W."/>
            <person name="Cui Y."/>
            <person name="Zhang H."/>
            <person name="O'Toole P.W."/>
        </authorList>
    </citation>
    <scope>NUCLEOTIDE SEQUENCE [LARGE SCALE GENOMIC DNA]</scope>
    <source>
        <strain evidence="16 17">DSM 14792</strain>
    </source>
</reference>
<evidence type="ECO:0000256" key="13">
    <source>
        <dbReference type="ARBA" id="ARBA00023285"/>
    </source>
</evidence>
<keyword evidence="12" id="KW-0457">Lysine biosynthesis</keyword>
<dbReference type="Gene3D" id="3.30.70.360">
    <property type="match status" value="1"/>
</dbReference>
<dbReference type="PATRIC" id="fig|148604.4.peg.1242"/>
<dbReference type="SUPFAM" id="SSF55031">
    <property type="entry name" value="Bacterial exopeptidase dimerisation domain"/>
    <property type="match status" value="1"/>
</dbReference>
<evidence type="ECO:0000256" key="1">
    <source>
        <dbReference type="ARBA" id="ARBA00001941"/>
    </source>
</evidence>
<evidence type="ECO:0000256" key="9">
    <source>
        <dbReference type="ARBA" id="ARBA00022801"/>
    </source>
</evidence>
<dbReference type="Pfam" id="PF07687">
    <property type="entry name" value="M20_dimer"/>
    <property type="match status" value="1"/>
</dbReference>
<evidence type="ECO:0000256" key="12">
    <source>
        <dbReference type="ARBA" id="ARBA00023154"/>
    </source>
</evidence>
<organism evidence="16 17">
    <name type="scientific">Limosilactobacillus ingluviei</name>
    <dbReference type="NCBI Taxonomy" id="148604"/>
    <lineage>
        <taxon>Bacteria</taxon>
        <taxon>Bacillati</taxon>
        <taxon>Bacillota</taxon>
        <taxon>Bacilli</taxon>
        <taxon>Lactobacillales</taxon>
        <taxon>Lactobacillaceae</taxon>
        <taxon>Limosilactobacillus</taxon>
    </lineage>
</organism>
<dbReference type="eggNOG" id="COG0624">
    <property type="taxonomic scope" value="Bacteria"/>
</dbReference>
<name>A0A0R2GUU6_9LACO</name>
<keyword evidence="7" id="KW-0028">Amino-acid biosynthesis</keyword>
<dbReference type="STRING" id="1203076.GCA_000312405_01071"/>
<dbReference type="InterPro" id="IPR050072">
    <property type="entry name" value="Peptidase_M20A"/>
</dbReference>
<proteinExistence type="inferred from homology"/>
<keyword evidence="8" id="KW-0479">Metal-binding</keyword>
<evidence type="ECO:0000256" key="4">
    <source>
        <dbReference type="ARBA" id="ARBA00006247"/>
    </source>
</evidence>
<dbReference type="PANTHER" id="PTHR43808:SF8">
    <property type="entry name" value="PEPTIDASE M20 DIMERISATION DOMAIN-CONTAINING PROTEIN"/>
    <property type="match status" value="1"/>
</dbReference>
<dbReference type="InterPro" id="IPR002933">
    <property type="entry name" value="Peptidase_M20"/>
</dbReference>
<evidence type="ECO:0000256" key="7">
    <source>
        <dbReference type="ARBA" id="ARBA00022605"/>
    </source>
</evidence>
<dbReference type="InterPro" id="IPR036264">
    <property type="entry name" value="Bact_exopeptidase_dim_dom"/>
</dbReference>
<evidence type="ECO:0000256" key="14">
    <source>
        <dbReference type="ARBA" id="ARBA00051301"/>
    </source>
</evidence>
<dbReference type="PROSITE" id="PS00759">
    <property type="entry name" value="ARGE_DAPE_CPG2_2"/>
    <property type="match status" value="1"/>
</dbReference>
<dbReference type="Gene3D" id="3.40.630.10">
    <property type="entry name" value="Zn peptidases"/>
    <property type="match status" value="1"/>
</dbReference>
<comment type="catalytic activity">
    <reaction evidence="14">
        <text>N-succinyl-(2S,6S)-2,6-diaminopimelate + H2O = (2S,6S)-2,6-diaminopimelate + succinate</text>
        <dbReference type="Rhea" id="RHEA:22608"/>
        <dbReference type="ChEBI" id="CHEBI:15377"/>
        <dbReference type="ChEBI" id="CHEBI:30031"/>
        <dbReference type="ChEBI" id="CHEBI:57609"/>
        <dbReference type="ChEBI" id="CHEBI:58087"/>
        <dbReference type="EC" id="3.5.1.18"/>
    </reaction>
</comment>
<evidence type="ECO:0000256" key="8">
    <source>
        <dbReference type="ARBA" id="ARBA00022723"/>
    </source>
</evidence>
<dbReference type="NCBIfam" id="NF006365">
    <property type="entry name" value="PRK08588.1"/>
    <property type="match status" value="1"/>
</dbReference>
<keyword evidence="9" id="KW-0378">Hydrolase</keyword>
<evidence type="ECO:0000256" key="3">
    <source>
        <dbReference type="ARBA" id="ARBA00005130"/>
    </source>
</evidence>
<evidence type="ECO:0000256" key="2">
    <source>
        <dbReference type="ARBA" id="ARBA00001947"/>
    </source>
</evidence>
<evidence type="ECO:0000256" key="11">
    <source>
        <dbReference type="ARBA" id="ARBA00022915"/>
    </source>
</evidence>
<comment type="similarity">
    <text evidence="4">Belongs to the peptidase M20A family.</text>
</comment>
<comment type="cofactor">
    <cofactor evidence="2">
        <name>Zn(2+)</name>
        <dbReference type="ChEBI" id="CHEBI:29105"/>
    </cofactor>
</comment>
<evidence type="ECO:0000256" key="10">
    <source>
        <dbReference type="ARBA" id="ARBA00022833"/>
    </source>
</evidence>
<dbReference type="PANTHER" id="PTHR43808">
    <property type="entry name" value="ACETYLORNITHINE DEACETYLASE"/>
    <property type="match status" value="1"/>
</dbReference>
<dbReference type="Pfam" id="PF01546">
    <property type="entry name" value="Peptidase_M20"/>
    <property type="match status" value="1"/>
</dbReference>
<keyword evidence="13" id="KW-0170">Cobalt</keyword>
<dbReference type="GO" id="GO:0019877">
    <property type="term" value="P:diaminopimelate biosynthetic process"/>
    <property type="evidence" value="ECO:0007669"/>
    <property type="project" value="UniProtKB-KW"/>
</dbReference>
<dbReference type="PROSITE" id="PS00758">
    <property type="entry name" value="ARGE_DAPE_CPG2_1"/>
    <property type="match status" value="1"/>
</dbReference>
<dbReference type="GO" id="GO:0009089">
    <property type="term" value="P:lysine biosynthetic process via diaminopimelate"/>
    <property type="evidence" value="ECO:0007669"/>
    <property type="project" value="UniProtKB-UniPathway"/>
</dbReference>
<gene>
    <name evidence="16" type="ORF">IV41_GL001205</name>
</gene>
<dbReference type="AlphaFoldDB" id="A0A0R2GUU6"/>
<dbReference type="GO" id="GO:0046872">
    <property type="term" value="F:metal ion binding"/>
    <property type="evidence" value="ECO:0007669"/>
    <property type="project" value="UniProtKB-KW"/>
</dbReference>